<keyword evidence="5" id="KW-0547">Nucleotide-binding</keyword>
<evidence type="ECO:0000256" key="1">
    <source>
        <dbReference type="ARBA" id="ARBA00004141"/>
    </source>
</evidence>
<dbReference type="Pfam" id="PF19055">
    <property type="entry name" value="ABC2_membrane_7"/>
    <property type="match status" value="1"/>
</dbReference>
<evidence type="ECO:0000256" key="5">
    <source>
        <dbReference type="ARBA" id="ARBA00022741"/>
    </source>
</evidence>
<dbReference type="RefSeq" id="XP_018126857.1">
    <property type="nucleotide sequence ID" value="XM_018278632.1"/>
</dbReference>
<dbReference type="GO" id="GO:0005524">
    <property type="term" value="F:ATP binding"/>
    <property type="evidence" value="ECO:0007669"/>
    <property type="project" value="UniProtKB-KW"/>
</dbReference>
<dbReference type="PANTHER" id="PTHR48042">
    <property type="entry name" value="ABC TRANSPORTER G FAMILY MEMBER 11"/>
    <property type="match status" value="1"/>
</dbReference>
<proteinExistence type="inferred from homology"/>
<evidence type="ECO:0000256" key="9">
    <source>
        <dbReference type="SAM" id="Phobius"/>
    </source>
</evidence>
<dbReference type="SMART" id="SM00382">
    <property type="entry name" value="AAA"/>
    <property type="match status" value="1"/>
</dbReference>
<dbReference type="AlphaFoldDB" id="A0A1B8GBB4"/>
<evidence type="ECO:0000256" key="3">
    <source>
        <dbReference type="ARBA" id="ARBA00022448"/>
    </source>
</evidence>
<feature type="transmembrane region" description="Helical" evidence="9">
    <location>
        <begin position="366"/>
        <end position="389"/>
    </location>
</feature>
<keyword evidence="7 9" id="KW-1133">Transmembrane helix</keyword>
<dbReference type="GO" id="GO:0016887">
    <property type="term" value="F:ATP hydrolysis activity"/>
    <property type="evidence" value="ECO:0007669"/>
    <property type="project" value="InterPro"/>
</dbReference>
<evidence type="ECO:0000256" key="8">
    <source>
        <dbReference type="ARBA" id="ARBA00023136"/>
    </source>
</evidence>
<evidence type="ECO:0000256" key="2">
    <source>
        <dbReference type="ARBA" id="ARBA00005814"/>
    </source>
</evidence>
<dbReference type="Pfam" id="PF00005">
    <property type="entry name" value="ABC_tran"/>
    <property type="match status" value="1"/>
</dbReference>
<dbReference type="InterPro" id="IPR043926">
    <property type="entry name" value="ABCG_dom"/>
</dbReference>
<dbReference type="GeneID" id="28842603"/>
<evidence type="ECO:0000256" key="7">
    <source>
        <dbReference type="ARBA" id="ARBA00022989"/>
    </source>
</evidence>
<comment type="subcellular location">
    <subcellularLocation>
        <location evidence="1">Membrane</location>
        <topology evidence="1">Multi-pass membrane protein</topology>
    </subcellularLocation>
</comment>
<name>A0A1B8GBB4_9PEZI</name>
<evidence type="ECO:0000256" key="4">
    <source>
        <dbReference type="ARBA" id="ARBA00022692"/>
    </source>
</evidence>
<dbReference type="Pfam" id="PF01061">
    <property type="entry name" value="ABC2_membrane"/>
    <property type="match status" value="1"/>
</dbReference>
<reference evidence="11 12" key="1">
    <citation type="submission" date="2016-03" db="EMBL/GenBank/DDBJ databases">
        <title>Comparative genomics of Pseudogymnoascus destructans, the fungus causing white-nose syndrome of bats.</title>
        <authorList>
            <person name="Palmer J.M."/>
            <person name="Drees K.P."/>
            <person name="Foster J.T."/>
            <person name="Lindner D.L."/>
        </authorList>
    </citation>
    <scope>NUCLEOTIDE SEQUENCE [LARGE SCALE GENOMIC DNA]</scope>
    <source>
        <strain evidence="11 12">UAMH 10579</strain>
    </source>
</reference>
<dbReference type="InterPro" id="IPR003439">
    <property type="entry name" value="ABC_transporter-like_ATP-bd"/>
</dbReference>
<keyword evidence="12" id="KW-1185">Reference proteome</keyword>
<keyword evidence="3" id="KW-0813">Transport</keyword>
<feature type="domain" description="ABC transporter" evidence="10">
    <location>
        <begin position="21"/>
        <end position="270"/>
    </location>
</feature>
<dbReference type="InterPro" id="IPR013525">
    <property type="entry name" value="ABC2_TM"/>
</dbReference>
<protein>
    <recommendedName>
        <fullName evidence="10">ABC transporter domain-containing protein</fullName>
    </recommendedName>
</protein>
<dbReference type="InterPro" id="IPR003593">
    <property type="entry name" value="AAA+_ATPase"/>
</dbReference>
<evidence type="ECO:0000259" key="10">
    <source>
        <dbReference type="PROSITE" id="PS50893"/>
    </source>
</evidence>
<dbReference type="GO" id="GO:0140359">
    <property type="term" value="F:ABC-type transporter activity"/>
    <property type="evidence" value="ECO:0007669"/>
    <property type="project" value="InterPro"/>
</dbReference>
<gene>
    <name evidence="11" type="ORF">VE01_09217</name>
</gene>
<sequence>MDIEQRPVAEKHFLNTTVHKISWSGLTVAIKDRRTGQTRNILDNVEGLVNSGDCCAVMGPSGCGKTTLLNALARRPINATVDGRVCINSTQLPDAAFRHVTSFVEDHDTFIGSLTVRETLQFASKLAGITSFRHESQARIDTLLKSFGLVDQASALVEKGISKGQKRRLAVAERLVTGPKILFLDEPTSGLDSVPVFTLSATYATLQSATISSLSLLLLSAGKTQYFGARSAVIDYCEGIGVTIPQRVNPADFLLELVNIDFSQDITAASQRIADLQSLWQASNSAQLLCESILATDRSSEGLSIQADDKPGIGGQLMTLLQRSFLKAYRDIMAYTFRLVMYMGLAILMGTLWLQLDRNQDSIQLLINALLVSCGFMAFMAVTYVPAFIEDH</sequence>
<accession>A0A1B8GBB4</accession>
<dbReference type="Proteomes" id="UP000091956">
    <property type="component" value="Unassembled WGS sequence"/>
</dbReference>
<evidence type="ECO:0000313" key="11">
    <source>
        <dbReference type="EMBL" id="OBT93124.1"/>
    </source>
</evidence>
<evidence type="ECO:0000313" key="12">
    <source>
        <dbReference type="Proteomes" id="UP000091956"/>
    </source>
</evidence>
<reference evidence="12" key="2">
    <citation type="journal article" date="2018" name="Nat. Commun.">
        <title>Extreme sensitivity to ultraviolet light in the fungal pathogen causing white-nose syndrome of bats.</title>
        <authorList>
            <person name="Palmer J.M."/>
            <person name="Drees K.P."/>
            <person name="Foster J.T."/>
            <person name="Lindner D.L."/>
        </authorList>
    </citation>
    <scope>NUCLEOTIDE SEQUENCE [LARGE SCALE GENOMIC DNA]</scope>
    <source>
        <strain evidence="12">UAMH 10579</strain>
    </source>
</reference>
<dbReference type="EMBL" id="KV460257">
    <property type="protein sequence ID" value="OBT93124.1"/>
    <property type="molecule type" value="Genomic_DNA"/>
</dbReference>
<dbReference type="STRING" id="342668.A0A1B8GBB4"/>
<evidence type="ECO:0000256" key="6">
    <source>
        <dbReference type="ARBA" id="ARBA00022840"/>
    </source>
</evidence>
<keyword evidence="4 9" id="KW-0812">Transmembrane</keyword>
<keyword evidence="8 9" id="KW-0472">Membrane</keyword>
<dbReference type="PANTHER" id="PTHR48042:SF11">
    <property type="entry name" value="ABC TRANSPORTER G FAMILY MEMBER 11"/>
    <property type="match status" value="1"/>
</dbReference>
<dbReference type="InterPro" id="IPR052215">
    <property type="entry name" value="Plant_ABCG"/>
</dbReference>
<dbReference type="Gene3D" id="3.40.50.300">
    <property type="entry name" value="P-loop containing nucleotide triphosphate hydrolases"/>
    <property type="match status" value="1"/>
</dbReference>
<dbReference type="InterPro" id="IPR027417">
    <property type="entry name" value="P-loop_NTPase"/>
</dbReference>
<dbReference type="OrthoDB" id="66620at2759"/>
<dbReference type="PROSITE" id="PS50893">
    <property type="entry name" value="ABC_TRANSPORTER_2"/>
    <property type="match status" value="1"/>
</dbReference>
<comment type="similarity">
    <text evidence="2">Belongs to the ABC transporter superfamily. ABCG family. Eye pigment precursor importer (TC 3.A.1.204) subfamily.</text>
</comment>
<feature type="transmembrane region" description="Helical" evidence="9">
    <location>
        <begin position="332"/>
        <end position="354"/>
    </location>
</feature>
<dbReference type="GO" id="GO:0016020">
    <property type="term" value="C:membrane"/>
    <property type="evidence" value="ECO:0007669"/>
    <property type="project" value="UniProtKB-SubCell"/>
</dbReference>
<keyword evidence="6" id="KW-0067">ATP-binding</keyword>
<dbReference type="SUPFAM" id="SSF52540">
    <property type="entry name" value="P-loop containing nucleoside triphosphate hydrolases"/>
    <property type="match status" value="1"/>
</dbReference>
<organism evidence="11 12">
    <name type="scientific">Pseudogymnoascus verrucosus</name>
    <dbReference type="NCBI Taxonomy" id="342668"/>
    <lineage>
        <taxon>Eukaryota</taxon>
        <taxon>Fungi</taxon>
        <taxon>Dikarya</taxon>
        <taxon>Ascomycota</taxon>
        <taxon>Pezizomycotina</taxon>
        <taxon>Leotiomycetes</taxon>
        <taxon>Thelebolales</taxon>
        <taxon>Thelebolaceae</taxon>
        <taxon>Pseudogymnoascus</taxon>
    </lineage>
</organism>